<dbReference type="Gene3D" id="3.40.50.300">
    <property type="entry name" value="P-loop containing nucleotide triphosphate hydrolases"/>
    <property type="match status" value="1"/>
</dbReference>
<reference evidence="1" key="1">
    <citation type="journal article" date="2020" name="Nature">
        <title>Giant virus diversity and host interactions through global metagenomics.</title>
        <authorList>
            <person name="Schulz F."/>
            <person name="Roux S."/>
            <person name="Paez-Espino D."/>
            <person name="Jungbluth S."/>
            <person name="Walsh D.A."/>
            <person name="Denef V.J."/>
            <person name="McMahon K.D."/>
            <person name="Konstantinidis K.T."/>
            <person name="Eloe-Fadrosh E.A."/>
            <person name="Kyrpides N.C."/>
            <person name="Woyke T."/>
        </authorList>
    </citation>
    <scope>NUCLEOTIDE SEQUENCE</scope>
    <source>
        <strain evidence="1">GVMAG-M-3300023184-186</strain>
    </source>
</reference>
<name>A0A6C0I0S8_9ZZZZ</name>
<accession>A0A6C0I0S8</accession>
<organism evidence="1">
    <name type="scientific">viral metagenome</name>
    <dbReference type="NCBI Taxonomy" id="1070528"/>
    <lineage>
        <taxon>unclassified sequences</taxon>
        <taxon>metagenomes</taxon>
        <taxon>organismal metagenomes</taxon>
    </lineage>
</organism>
<dbReference type="EMBL" id="MN740073">
    <property type="protein sequence ID" value="QHT86601.1"/>
    <property type="molecule type" value="Genomic_DNA"/>
</dbReference>
<dbReference type="AlphaFoldDB" id="A0A6C0I0S8"/>
<protein>
    <submittedName>
        <fullName evidence="1">Uncharacterized protein</fullName>
    </submittedName>
</protein>
<evidence type="ECO:0000313" key="1">
    <source>
        <dbReference type="EMBL" id="QHT86601.1"/>
    </source>
</evidence>
<sequence length="977" mass="111027">MEHLVRTNIDFANSALSTTGNPFTPKDWDSIHLNVKDREIALVMSTIGKGFIDKNIQTPPIEENGIKNKDFYKITRGAIIDLILTNSLTKGLTNSCLTKGLIKDEMGVEDTMALANKYIKNSNNKVSDTIYLSDFVANINTHPIIIEIEYQARPASEKKVTKFSIVDRSVNILYNMIIAKINLATNKYNYILYYNNALLTDNILENIETNAEINTEIRGKRTYPKIELKIFNKKNGQKTGQKVLDMKTENAIFSLFNDIKNFKTKLPLSESKDLNIKNNILLISYMIYWGLHILLNNVNNQYQIIDCIISLKKCLQIVEAQTLHSADNIILDINIILEHLTTFYNHKYTDIMSAIANNYPMLINNSTFSLSTNTYGIKLYPEQAQVLDIISRHIQDENETYSPQTPNTKFNRYTISPALIGYKVPPSGGKTILSIALGEMIANFPNKTLIYICYNKLVRLSVANACKLANMPFWVVNNCKDISISYIGRVNGKRTHMPSFEGSLIDKYEFYKACGKFHRVKVIISDITSAVELLSHNSAAFVIFLDEPTAGAENGIGILKEDIIITPDTKIRRSDLLVENDIQKLNAKIIHLCINTQLILASSTLPRFNQIDVLNTLFNPDNMYYIESNKMPVSCMAIHPDGYEILPHELAETMAEFRIILLDISQGNSKNIKFYTFDKVRQIALAIEDQLPEEFKFNNYFNDICLLSPQFVHNYIIQVFGYLNTLSDEALEEIKLLIYTINEAKIYNLENILKDGKMLIVSSRDYYKDSIMIGLTPCIKSIYEQCNIIIPDLKNKLKEFDSAKVIYSKEFEKFNKSSQEEKDNMGGEPVPPEFIWSYKVGNSSALLFDEELQLLPYEVSATILSGIGIYDPIFKSELENSISIRESTNGRLATLFATPDITYGTNMALITIYIDKCYGQQTTSNSLYQVIGRAGRVGKEYKARVIFNDIDTMKKALLSIDDAIEPGVMDFYLQYNS</sequence>
<dbReference type="InterPro" id="IPR027417">
    <property type="entry name" value="P-loop_NTPase"/>
</dbReference>
<dbReference type="SUPFAM" id="SSF52540">
    <property type="entry name" value="P-loop containing nucleoside triphosphate hydrolases"/>
    <property type="match status" value="1"/>
</dbReference>
<proteinExistence type="predicted"/>